<evidence type="ECO:0000256" key="1">
    <source>
        <dbReference type="SAM" id="MobiDB-lite"/>
    </source>
</evidence>
<gene>
    <name evidence="2" type="ORF">DFJ43DRAFT_796314</name>
</gene>
<evidence type="ECO:0000313" key="2">
    <source>
        <dbReference type="EMBL" id="KAJ3717270.1"/>
    </source>
</evidence>
<evidence type="ECO:0000313" key="3">
    <source>
        <dbReference type="Proteomes" id="UP001176059"/>
    </source>
</evidence>
<protein>
    <submittedName>
        <fullName evidence="2">Uncharacterized protein</fullName>
    </submittedName>
</protein>
<reference evidence="2" key="2">
    <citation type="journal article" date="2023" name="Proc. Natl. Acad. Sci. U.S.A.">
        <title>A global phylogenomic analysis of the shiitake genus Lentinula.</title>
        <authorList>
            <person name="Sierra-Patev S."/>
            <person name="Min B."/>
            <person name="Naranjo-Ortiz M."/>
            <person name="Looney B."/>
            <person name="Konkel Z."/>
            <person name="Slot J.C."/>
            <person name="Sakamoto Y."/>
            <person name="Steenwyk J.L."/>
            <person name="Rokas A."/>
            <person name="Carro J."/>
            <person name="Camarero S."/>
            <person name="Ferreira P."/>
            <person name="Molpeceres G."/>
            <person name="Ruiz-Duenas F.J."/>
            <person name="Serrano A."/>
            <person name="Henrissat B."/>
            <person name="Drula E."/>
            <person name="Hughes K.W."/>
            <person name="Mata J.L."/>
            <person name="Ishikawa N.K."/>
            <person name="Vargas-Isla R."/>
            <person name="Ushijima S."/>
            <person name="Smith C.A."/>
            <person name="Donoghue J."/>
            <person name="Ahrendt S."/>
            <person name="Andreopoulos W."/>
            <person name="He G."/>
            <person name="LaButti K."/>
            <person name="Lipzen A."/>
            <person name="Ng V."/>
            <person name="Riley R."/>
            <person name="Sandor L."/>
            <person name="Barry K."/>
            <person name="Martinez A.T."/>
            <person name="Xiao Y."/>
            <person name="Gibbons J.G."/>
            <person name="Terashima K."/>
            <person name="Grigoriev I.V."/>
            <person name="Hibbett D."/>
        </authorList>
    </citation>
    <scope>NUCLEOTIDE SEQUENCE</scope>
    <source>
        <strain evidence="2">ET3784</strain>
    </source>
</reference>
<feature type="region of interest" description="Disordered" evidence="1">
    <location>
        <begin position="77"/>
        <end position="100"/>
    </location>
</feature>
<sequence length="100" mass="11160">MLHPEFLAFAKAMWRSKVLWTIMLFERAMAGTYLRSMADQPISTMAVLGILTAKEAPVRLASSGAQFITITLPSKRRNVPGSRTSMIRQSTKTKTTRVAM</sequence>
<dbReference type="Proteomes" id="UP001176059">
    <property type="component" value="Unassembled WGS sequence"/>
</dbReference>
<dbReference type="EMBL" id="JANVFO010000074">
    <property type="protein sequence ID" value="KAJ3717270.1"/>
    <property type="molecule type" value="Genomic_DNA"/>
</dbReference>
<reference evidence="2" key="1">
    <citation type="submission" date="2022-08" db="EMBL/GenBank/DDBJ databases">
        <authorList>
            <consortium name="DOE Joint Genome Institute"/>
            <person name="Min B."/>
            <person name="Sierra-Patev S."/>
            <person name="Naranjo-Ortiz M."/>
            <person name="Looney B."/>
            <person name="Konkel Z."/>
            <person name="Slot J.C."/>
            <person name="Sakamoto Y."/>
            <person name="Steenwyk J.L."/>
            <person name="Rokas A."/>
            <person name="Carro J."/>
            <person name="Camarero S."/>
            <person name="Ferreira P."/>
            <person name="Molpeceres G."/>
            <person name="Ruiz-duenas F.J."/>
            <person name="Serrano A."/>
            <person name="Henrissat B."/>
            <person name="Drula E."/>
            <person name="Hughes K.W."/>
            <person name="Mata J.L."/>
            <person name="Ishikawa N.K."/>
            <person name="Vargas-Isla R."/>
            <person name="Ushijima S."/>
            <person name="Smith C.A."/>
            <person name="Ahrendt S."/>
            <person name="Andreopoulos W."/>
            <person name="He G."/>
            <person name="LaButti K."/>
            <person name="Lipzen A."/>
            <person name="Ng V."/>
            <person name="Riley R."/>
            <person name="Sandor L."/>
            <person name="Barry K."/>
            <person name="Martinez A.T."/>
            <person name="Xiao Y."/>
            <person name="Gibbons J.G."/>
            <person name="Terashima K."/>
            <person name="Hibbett D.S."/>
            <person name="Grigoriev I.V."/>
        </authorList>
    </citation>
    <scope>NUCLEOTIDE SEQUENCE</scope>
    <source>
        <strain evidence="2">ET3784</strain>
    </source>
</reference>
<accession>A0AA38MVN0</accession>
<comment type="caution">
    <text evidence="2">The sequence shown here is derived from an EMBL/GenBank/DDBJ whole genome shotgun (WGS) entry which is preliminary data.</text>
</comment>
<keyword evidence="3" id="KW-1185">Reference proteome</keyword>
<feature type="compositionally biased region" description="Polar residues" evidence="1">
    <location>
        <begin position="81"/>
        <end position="93"/>
    </location>
</feature>
<dbReference type="AlphaFoldDB" id="A0AA38MVN0"/>
<organism evidence="2 3">
    <name type="scientific">Lentinula guzmanii</name>
    <dbReference type="NCBI Taxonomy" id="2804957"/>
    <lineage>
        <taxon>Eukaryota</taxon>
        <taxon>Fungi</taxon>
        <taxon>Dikarya</taxon>
        <taxon>Basidiomycota</taxon>
        <taxon>Agaricomycotina</taxon>
        <taxon>Agaricomycetes</taxon>
        <taxon>Agaricomycetidae</taxon>
        <taxon>Agaricales</taxon>
        <taxon>Marasmiineae</taxon>
        <taxon>Omphalotaceae</taxon>
        <taxon>Lentinula</taxon>
    </lineage>
</organism>
<name>A0AA38MVN0_9AGAR</name>
<proteinExistence type="predicted"/>